<reference evidence="3 4" key="1">
    <citation type="journal article" date="2012" name="Appl. Environ. Microbiol.">
        <title>Short-read sequencing for genomic analysis of the brown rot fungus Fibroporia radiculosa.</title>
        <authorList>
            <person name="Tang J.D."/>
            <person name="Perkins A.D."/>
            <person name="Sonstegard T.S."/>
            <person name="Schroeder S.G."/>
            <person name="Burgess S.C."/>
            <person name="Diehl S.V."/>
        </authorList>
    </citation>
    <scope>NUCLEOTIDE SEQUENCE [LARGE SCALE GENOMIC DNA]</scope>
    <source>
        <strain evidence="3 4">TFFH 294</strain>
    </source>
</reference>
<dbReference type="GeneID" id="24095235"/>
<evidence type="ECO:0000256" key="1">
    <source>
        <dbReference type="SAM" id="MobiDB-lite"/>
    </source>
</evidence>
<keyword evidence="2" id="KW-0732">Signal</keyword>
<evidence type="ECO:0000256" key="2">
    <source>
        <dbReference type="SAM" id="SignalP"/>
    </source>
</evidence>
<evidence type="ECO:0000313" key="3">
    <source>
        <dbReference type="EMBL" id="CCM00324.1"/>
    </source>
</evidence>
<evidence type="ECO:0000313" key="4">
    <source>
        <dbReference type="Proteomes" id="UP000006352"/>
    </source>
</evidence>
<name>J4H1T3_9APHY</name>
<dbReference type="HOGENOM" id="CLU_3175389_0_0_1"/>
<protein>
    <submittedName>
        <fullName evidence="3">Uncharacterized protein</fullName>
    </submittedName>
</protein>
<dbReference type="EMBL" id="HE796979">
    <property type="protein sequence ID" value="CCM00324.1"/>
    <property type="molecule type" value="Genomic_DNA"/>
</dbReference>
<feature type="chain" id="PRO_5003778290" evidence="2">
    <location>
        <begin position="21"/>
        <end position="47"/>
    </location>
</feature>
<accession>J4H1T3</accession>
<dbReference type="RefSeq" id="XP_012179607.1">
    <property type="nucleotide sequence ID" value="XM_012324217.1"/>
</dbReference>
<keyword evidence="4" id="KW-1185">Reference proteome</keyword>
<feature type="signal peptide" evidence="2">
    <location>
        <begin position="1"/>
        <end position="20"/>
    </location>
</feature>
<proteinExistence type="predicted"/>
<dbReference type="AlphaFoldDB" id="J4H1T3"/>
<sequence>MRFQSLSLLSLAVLFGAVLATPLPMPIPEQPVDAREIRQGNSGPAPW</sequence>
<dbReference type="Proteomes" id="UP000006352">
    <property type="component" value="Unassembled WGS sequence"/>
</dbReference>
<organism evidence="3 4">
    <name type="scientific">Fibroporia radiculosa</name>
    <dbReference type="NCBI Taxonomy" id="599839"/>
    <lineage>
        <taxon>Eukaryota</taxon>
        <taxon>Fungi</taxon>
        <taxon>Dikarya</taxon>
        <taxon>Basidiomycota</taxon>
        <taxon>Agaricomycotina</taxon>
        <taxon>Agaricomycetes</taxon>
        <taxon>Polyporales</taxon>
        <taxon>Fibroporiaceae</taxon>
        <taxon>Fibroporia</taxon>
    </lineage>
</organism>
<gene>
    <name evidence="3" type="ORF">FIBRA_02354</name>
</gene>
<dbReference type="InParanoid" id="J4H1T3"/>
<feature type="region of interest" description="Disordered" evidence="1">
    <location>
        <begin position="28"/>
        <end position="47"/>
    </location>
</feature>